<accession>A0AA36EKZ5</accession>
<evidence type="ECO:0000313" key="2">
    <source>
        <dbReference type="Proteomes" id="UP001177003"/>
    </source>
</evidence>
<organism evidence="1 2">
    <name type="scientific">Lactuca saligna</name>
    <name type="common">Willowleaf lettuce</name>
    <dbReference type="NCBI Taxonomy" id="75948"/>
    <lineage>
        <taxon>Eukaryota</taxon>
        <taxon>Viridiplantae</taxon>
        <taxon>Streptophyta</taxon>
        <taxon>Embryophyta</taxon>
        <taxon>Tracheophyta</taxon>
        <taxon>Spermatophyta</taxon>
        <taxon>Magnoliopsida</taxon>
        <taxon>eudicotyledons</taxon>
        <taxon>Gunneridae</taxon>
        <taxon>Pentapetalae</taxon>
        <taxon>asterids</taxon>
        <taxon>campanulids</taxon>
        <taxon>Asterales</taxon>
        <taxon>Asteraceae</taxon>
        <taxon>Cichorioideae</taxon>
        <taxon>Cichorieae</taxon>
        <taxon>Lactucinae</taxon>
        <taxon>Lactuca</taxon>
    </lineage>
</organism>
<keyword evidence="2" id="KW-1185">Reference proteome</keyword>
<dbReference type="PANTHER" id="PTHR43002">
    <property type="entry name" value="GLYCOGEN DEBRANCHING ENZYME"/>
    <property type="match status" value="1"/>
</dbReference>
<dbReference type="SUPFAM" id="SSF51445">
    <property type="entry name" value="(Trans)glycosidases"/>
    <property type="match status" value="1"/>
</dbReference>
<dbReference type="Gene3D" id="3.20.20.80">
    <property type="entry name" value="Glycosidases"/>
    <property type="match status" value="1"/>
</dbReference>
<dbReference type="InterPro" id="IPR017853">
    <property type="entry name" value="GH"/>
</dbReference>
<dbReference type="Proteomes" id="UP001177003">
    <property type="component" value="Chromosome 8"/>
</dbReference>
<gene>
    <name evidence="1" type="ORF">LSALG_LOCUS38515</name>
</gene>
<reference evidence="1" key="1">
    <citation type="submission" date="2023-04" db="EMBL/GenBank/DDBJ databases">
        <authorList>
            <person name="Vijverberg K."/>
            <person name="Xiong W."/>
            <person name="Schranz E."/>
        </authorList>
    </citation>
    <scope>NUCLEOTIDE SEQUENCE</scope>
</reference>
<sequence length="170" mass="19053">MALNEAIEKAYVDNLVDYVEVNRKEPVNNGMLLLLPKEELEDEASLITASTKCRGSRESSTTIQDVETPSTTTILLNCNHPIFRQFIVDSLRYWVTEMHVDGFQFDLASIMTRGSSLFDAINVSGNQVEDDLLTTGSSLTNPPLIDMISNDPIHRGVKIIKIDYQLNLSF</sequence>
<name>A0AA36EKZ5_LACSI</name>
<proteinExistence type="predicted"/>
<dbReference type="AlphaFoldDB" id="A0AA36EKZ5"/>
<dbReference type="EMBL" id="OX465084">
    <property type="protein sequence ID" value="CAI9299829.1"/>
    <property type="molecule type" value="Genomic_DNA"/>
</dbReference>
<evidence type="ECO:0000313" key="1">
    <source>
        <dbReference type="EMBL" id="CAI9299829.1"/>
    </source>
</evidence>
<protein>
    <submittedName>
        <fullName evidence="1">Uncharacterized protein</fullName>
    </submittedName>
</protein>